<gene>
    <name evidence="2" type="ORF">P3G67_01805</name>
</gene>
<reference evidence="2 3" key="1">
    <citation type="submission" date="2023-03" db="EMBL/GenBank/DDBJ databases">
        <title>Draft genome sequence of Streptomyces sp. RB6PN23 isolated from peat swamp forest in Thailand.</title>
        <authorList>
            <person name="Klaysubun C."/>
            <person name="Duangmal K."/>
        </authorList>
    </citation>
    <scope>NUCLEOTIDE SEQUENCE [LARGE SCALE GENOMIC DNA]</scope>
    <source>
        <strain evidence="2 3">RB6PN23</strain>
    </source>
</reference>
<evidence type="ECO:0000256" key="1">
    <source>
        <dbReference type="SAM" id="SignalP"/>
    </source>
</evidence>
<organism evidence="2 3">
    <name type="scientific">Streptomyces silvisoli</name>
    <dbReference type="NCBI Taxonomy" id="3034235"/>
    <lineage>
        <taxon>Bacteria</taxon>
        <taxon>Bacillati</taxon>
        <taxon>Actinomycetota</taxon>
        <taxon>Actinomycetes</taxon>
        <taxon>Kitasatosporales</taxon>
        <taxon>Streptomycetaceae</taxon>
        <taxon>Streptomyces</taxon>
    </lineage>
</organism>
<name>A0ABT5ZDY0_9ACTN</name>
<dbReference type="Proteomes" id="UP001216579">
    <property type="component" value="Unassembled WGS sequence"/>
</dbReference>
<keyword evidence="1" id="KW-0732">Signal</keyword>
<sequence length="162" mass="18224">MSPHKWVAAPLAGAVIVLAAPTLADAALASAHTRHSATLATVHRSVQGTAHRSVHGTVAPDRRRGRRVRFGSGFRCPTRAPLVFKDVRAILKNCRRGPIAIIKSTKDGSVLTFLDVNIPFNTSGSYQFRIVGFYRRHPALLVQNFDRRPRWFYFPPSRWHYR</sequence>
<keyword evidence="3" id="KW-1185">Reference proteome</keyword>
<evidence type="ECO:0000313" key="3">
    <source>
        <dbReference type="Proteomes" id="UP001216579"/>
    </source>
</evidence>
<feature type="signal peptide" evidence="1">
    <location>
        <begin position="1"/>
        <end position="26"/>
    </location>
</feature>
<dbReference type="RefSeq" id="WP_276091847.1">
    <property type="nucleotide sequence ID" value="NZ_JARJBC010000001.1"/>
</dbReference>
<proteinExistence type="predicted"/>
<evidence type="ECO:0000313" key="2">
    <source>
        <dbReference type="EMBL" id="MDF3287987.1"/>
    </source>
</evidence>
<comment type="caution">
    <text evidence="2">The sequence shown here is derived from an EMBL/GenBank/DDBJ whole genome shotgun (WGS) entry which is preliminary data.</text>
</comment>
<accession>A0ABT5ZDY0</accession>
<protein>
    <submittedName>
        <fullName evidence="2">Uncharacterized protein</fullName>
    </submittedName>
</protein>
<feature type="chain" id="PRO_5045526053" evidence="1">
    <location>
        <begin position="27"/>
        <end position="162"/>
    </location>
</feature>
<dbReference type="EMBL" id="JARJBC010000001">
    <property type="protein sequence ID" value="MDF3287987.1"/>
    <property type="molecule type" value="Genomic_DNA"/>
</dbReference>